<dbReference type="Proteomes" id="UP000748531">
    <property type="component" value="Unassembled WGS sequence"/>
</dbReference>
<feature type="region of interest" description="Disordered" evidence="1">
    <location>
        <begin position="754"/>
        <end position="814"/>
    </location>
</feature>
<protein>
    <submittedName>
        <fullName evidence="2">Uncharacterized protein</fullName>
    </submittedName>
</protein>
<feature type="region of interest" description="Disordered" evidence="1">
    <location>
        <begin position="933"/>
        <end position="958"/>
    </location>
</feature>
<reference evidence="2" key="1">
    <citation type="submission" date="2019-05" db="EMBL/GenBank/DDBJ databases">
        <title>Annotation for the trematode Paragonimus heterotremus.</title>
        <authorList>
            <person name="Choi Y.-J."/>
        </authorList>
    </citation>
    <scope>NUCLEOTIDE SEQUENCE</scope>
    <source>
        <strain evidence="2">LC</strain>
    </source>
</reference>
<name>A0A8J4WMK5_9TREM</name>
<dbReference type="OrthoDB" id="6271389at2759"/>
<feature type="compositionally biased region" description="Polar residues" evidence="1">
    <location>
        <begin position="1111"/>
        <end position="1127"/>
    </location>
</feature>
<feature type="compositionally biased region" description="Polar residues" evidence="1">
    <location>
        <begin position="568"/>
        <end position="580"/>
    </location>
</feature>
<feature type="region of interest" description="Disordered" evidence="1">
    <location>
        <begin position="1109"/>
        <end position="1143"/>
    </location>
</feature>
<feature type="region of interest" description="Disordered" evidence="1">
    <location>
        <begin position="468"/>
        <end position="494"/>
    </location>
</feature>
<feature type="region of interest" description="Disordered" evidence="1">
    <location>
        <begin position="997"/>
        <end position="1097"/>
    </location>
</feature>
<evidence type="ECO:0000256" key="1">
    <source>
        <dbReference type="SAM" id="MobiDB-lite"/>
    </source>
</evidence>
<comment type="caution">
    <text evidence="2">The sequence shown here is derived from an EMBL/GenBank/DDBJ whole genome shotgun (WGS) entry which is preliminary data.</text>
</comment>
<feature type="compositionally biased region" description="Basic and acidic residues" evidence="1">
    <location>
        <begin position="468"/>
        <end position="477"/>
    </location>
</feature>
<accession>A0A8J4WMK5</accession>
<feature type="compositionally biased region" description="Acidic residues" evidence="1">
    <location>
        <begin position="1046"/>
        <end position="1068"/>
    </location>
</feature>
<feature type="compositionally biased region" description="Basic and acidic residues" evidence="1">
    <location>
        <begin position="1029"/>
        <end position="1040"/>
    </location>
</feature>
<organism evidence="2 3">
    <name type="scientific">Paragonimus heterotremus</name>
    <dbReference type="NCBI Taxonomy" id="100268"/>
    <lineage>
        <taxon>Eukaryota</taxon>
        <taxon>Metazoa</taxon>
        <taxon>Spiralia</taxon>
        <taxon>Lophotrochozoa</taxon>
        <taxon>Platyhelminthes</taxon>
        <taxon>Trematoda</taxon>
        <taxon>Digenea</taxon>
        <taxon>Plagiorchiida</taxon>
        <taxon>Troglotremata</taxon>
        <taxon>Troglotrematidae</taxon>
        <taxon>Paragonimus</taxon>
    </lineage>
</organism>
<proteinExistence type="predicted"/>
<keyword evidence="3" id="KW-1185">Reference proteome</keyword>
<evidence type="ECO:0000313" key="3">
    <source>
        <dbReference type="Proteomes" id="UP000748531"/>
    </source>
</evidence>
<feature type="region of interest" description="Disordered" evidence="1">
    <location>
        <begin position="545"/>
        <end position="598"/>
    </location>
</feature>
<feature type="region of interest" description="Disordered" evidence="1">
    <location>
        <begin position="1221"/>
        <end position="1243"/>
    </location>
</feature>
<feature type="compositionally biased region" description="Basic and acidic residues" evidence="1">
    <location>
        <begin position="1128"/>
        <end position="1137"/>
    </location>
</feature>
<sequence length="1284" mass="145321">MDTSNRQRIPLRGKQKCMDHHTITDHSNVPDCNMAVSRQTMVGSVSTDDDIREKLNSIRSLSIGTHTAETSTKPLWIPDVMPDRRSIHSEPTQDCASFVRGVNIHDVSSASVCDHHTAKFTSERDVLLKNITRLLNTSSDVTQDQTKRLITFDNSVHLSSKPPDSRSGVKASLKQSSVDILARLQKVVTEAYEQAKHDEEFTVILKSLLNMKSQGDDTTLRQCERKRWNGFDCRPFQGPKTPPSPNSRQRDYEFEGKRSHTLCERTMLEQVEAEENYPSTSKLIDPHHNRPGFAVAASNVREESSRIISRVNESDGLDLSRSHPIVHHCSDVVHNHGNREIHDLCPHRGNANVHSSQSRLRMEHDVCYLGQVNETIKSREEKPLTVSCACGLLHKLEVDINKVQHTNERTSDMHHLYNSRRDMSSRNTDSSIPQRHCNLPRVTDVVEHGGKHKQARWMLTEGRRFSDRHQLETETSWRSRRPSRSPSSSYASPLMDTCRRKIGTDRRYHHDLNHTNDRRGHYRHSDDTELRELYNRRDRITNASGSTWTTSVTRRPPNLRAPMESLNHKSTYQRPHNQRNGSKRNGRQNRYSGPPSPYAVACSYNANTVVSETPESPPDVRTEARHLQAPTAETRVYVDSSTNLVGAQDQWILAGLDLSTYNTDELRRLRNWITFSQNAGQVLATSGNLTTTTSEADHIVDTFTDTNVSVSTDLLQAQQKQQQQHDQPQTVKMQEPQLPMAAHNHLDTTQPVETGQSELAVESRRRSVSSSSSASTSSSSNTSTTGDSSGSADSSSTNESSYVSSTVSDRSRPHSITVGLVEPELKQPTFPHIPEVEGDGKCYPQIAPELLSCDTIKNEGETVLISTDQRKFISDQIANDPPARENSLHFDHLRTSPAIQVSLMKNGRSPSTSLENHAGGLAELTCAVGTKTEDQGNNAAQVPAAEEDETANIPSSPKSKFVQNCQLVQSGCTSTDVNRNTLDSSVSLRKEEILKSHSTSEDFRFSRRRDTERKHKEKSFEQVFQTEENDSKHFDIDNSEAHLSTAEDEEEEEEEGEVVSDCTSDVDDFQSGRTANKHSAPDGPTASVPPDLETRSHGYIRSAAHKVIKKSSPTMRVAVSSTASSPTRVREGSEFKRPSTPKYHRKQLFDSQRTCRNTRFTHKRSTGRERENRLWTSRVSYTESYTEIPERSRRTWKGSRMQRDPKRLVCHRMYLLPQPIPRRRGRRNATDRNSDSLYRNSLKSGCHYKERLTTRPNTRPYSQGKGYGKRRVFDLREYKLNRTH</sequence>
<gene>
    <name evidence="2" type="ORF">PHET_10920</name>
</gene>
<evidence type="ECO:0000313" key="2">
    <source>
        <dbReference type="EMBL" id="KAF5396130.1"/>
    </source>
</evidence>
<dbReference type="EMBL" id="LUCH01009106">
    <property type="protein sequence ID" value="KAF5396130.1"/>
    <property type="molecule type" value="Genomic_DNA"/>
</dbReference>
<feature type="region of interest" description="Disordered" evidence="1">
    <location>
        <begin position="231"/>
        <end position="251"/>
    </location>
</feature>
<feature type="compositionally biased region" description="Basic and acidic residues" evidence="1">
    <location>
        <begin position="997"/>
        <end position="1020"/>
    </location>
</feature>
<feature type="compositionally biased region" description="Low complexity" evidence="1">
    <location>
        <begin position="768"/>
        <end position="808"/>
    </location>
</feature>
<feature type="compositionally biased region" description="Low complexity" evidence="1">
    <location>
        <begin position="484"/>
        <end position="493"/>
    </location>
</feature>